<dbReference type="PROSITE" id="PS51098">
    <property type="entry name" value="PTS_EIIB_TYPE_1"/>
    <property type="match status" value="1"/>
</dbReference>
<dbReference type="CDD" id="cd00212">
    <property type="entry name" value="PTS_IIB_glc"/>
    <property type="match status" value="1"/>
</dbReference>
<evidence type="ECO:0000256" key="10">
    <source>
        <dbReference type="ARBA" id="ARBA00023136"/>
    </source>
</evidence>
<dbReference type="InterPro" id="IPR018113">
    <property type="entry name" value="PTrfase_EIIB_Cys"/>
</dbReference>
<comment type="subcellular location">
    <subcellularLocation>
        <location evidence="1">Cell membrane</location>
        <topology evidence="1">Multi-pass membrane protein</topology>
    </subcellularLocation>
</comment>
<dbReference type="GO" id="GO:0009401">
    <property type="term" value="P:phosphoenolpyruvate-dependent sugar phosphotransferase system"/>
    <property type="evidence" value="ECO:0007669"/>
    <property type="project" value="UniProtKB-KW"/>
</dbReference>
<evidence type="ECO:0000256" key="11">
    <source>
        <dbReference type="PROSITE-ProRule" id="PRU00421"/>
    </source>
</evidence>
<organism evidence="16 17">
    <name type="scientific">Faecalibacillus faecis</name>
    <dbReference type="NCBI Taxonomy" id="1982628"/>
    <lineage>
        <taxon>Bacteria</taxon>
        <taxon>Bacillati</taxon>
        <taxon>Bacillota</taxon>
        <taxon>Erysipelotrichia</taxon>
        <taxon>Erysipelotrichales</taxon>
        <taxon>Coprobacillaceae</taxon>
        <taxon>Faecalibacillus</taxon>
    </lineage>
</organism>
<dbReference type="RefSeq" id="WP_106987494.1">
    <property type="nucleotide sequence ID" value="NZ_PYLP01000003.1"/>
</dbReference>
<dbReference type="Proteomes" id="UP000241201">
    <property type="component" value="Unassembled WGS sequence"/>
</dbReference>
<dbReference type="InterPro" id="IPR001127">
    <property type="entry name" value="PTS_EIIA_1_perm"/>
</dbReference>
<dbReference type="Pfam" id="PF02378">
    <property type="entry name" value="PTS_EIIC"/>
    <property type="match status" value="1"/>
</dbReference>
<evidence type="ECO:0000256" key="8">
    <source>
        <dbReference type="ARBA" id="ARBA00022777"/>
    </source>
</evidence>
<feature type="domain" description="PTS EIIA type-1" evidence="13">
    <location>
        <begin position="489"/>
        <end position="593"/>
    </location>
</feature>
<dbReference type="InterPro" id="IPR036878">
    <property type="entry name" value="Glu_permease_IIB"/>
</dbReference>
<evidence type="ECO:0000256" key="9">
    <source>
        <dbReference type="ARBA" id="ARBA00022989"/>
    </source>
</evidence>
<dbReference type="PANTHER" id="PTHR30175:SF1">
    <property type="entry name" value="PTS SYSTEM ARBUTIN-, CELLOBIOSE-, AND SALICIN-SPECIFIC EIIBC COMPONENT-RELATED"/>
    <property type="match status" value="1"/>
</dbReference>
<dbReference type="SUPFAM" id="SSF51261">
    <property type="entry name" value="Duplicated hybrid motif"/>
    <property type="match status" value="1"/>
</dbReference>
<dbReference type="PANTHER" id="PTHR30175">
    <property type="entry name" value="PHOSPHOTRANSFERASE SYSTEM TRANSPORT PROTEIN"/>
    <property type="match status" value="1"/>
</dbReference>
<evidence type="ECO:0000256" key="7">
    <source>
        <dbReference type="ARBA" id="ARBA00022692"/>
    </source>
</evidence>
<dbReference type="PROSITE" id="PS00371">
    <property type="entry name" value="PTS_EIIA_TYPE_1_HIS"/>
    <property type="match status" value="1"/>
</dbReference>
<comment type="caution">
    <text evidence="16">The sequence shown here is derived from an EMBL/GenBank/DDBJ whole genome shotgun (WGS) entry which is preliminary data.</text>
</comment>
<evidence type="ECO:0000259" key="13">
    <source>
        <dbReference type="PROSITE" id="PS51093"/>
    </source>
</evidence>
<evidence type="ECO:0000259" key="15">
    <source>
        <dbReference type="PROSITE" id="PS51103"/>
    </source>
</evidence>
<dbReference type="Gene3D" id="3.30.1360.60">
    <property type="entry name" value="Glucose permease domain IIB"/>
    <property type="match status" value="1"/>
</dbReference>
<keyword evidence="17" id="KW-1185">Reference proteome</keyword>
<name>A0A2T3G1J1_9FIRM</name>
<evidence type="ECO:0000256" key="1">
    <source>
        <dbReference type="ARBA" id="ARBA00004651"/>
    </source>
</evidence>
<dbReference type="InterPro" id="IPR011055">
    <property type="entry name" value="Dup_hybrid_motif"/>
</dbReference>
<keyword evidence="6" id="KW-0598">Phosphotransferase system</keyword>
<feature type="transmembrane region" description="Helical" evidence="12">
    <location>
        <begin position="143"/>
        <end position="163"/>
    </location>
</feature>
<evidence type="ECO:0000259" key="14">
    <source>
        <dbReference type="PROSITE" id="PS51098"/>
    </source>
</evidence>
<dbReference type="GeneID" id="77470326"/>
<feature type="transmembrane region" description="Helical" evidence="12">
    <location>
        <begin position="423"/>
        <end position="444"/>
    </location>
</feature>
<protein>
    <submittedName>
        <fullName evidence="16">PTS beta-glucoside transporter subunit EIIBCA</fullName>
    </submittedName>
</protein>
<dbReference type="GO" id="GO:0016301">
    <property type="term" value="F:kinase activity"/>
    <property type="evidence" value="ECO:0007669"/>
    <property type="project" value="UniProtKB-KW"/>
</dbReference>
<keyword evidence="2" id="KW-0813">Transport</keyword>
<evidence type="ECO:0000313" key="17">
    <source>
        <dbReference type="Proteomes" id="UP000241201"/>
    </source>
</evidence>
<dbReference type="FunFam" id="2.70.70.10:FF:000001">
    <property type="entry name" value="PTS system glucose-specific IIA component"/>
    <property type="match status" value="1"/>
</dbReference>
<keyword evidence="10 12" id="KW-0472">Membrane</keyword>
<evidence type="ECO:0000256" key="4">
    <source>
        <dbReference type="ARBA" id="ARBA00022597"/>
    </source>
</evidence>
<evidence type="ECO:0000256" key="5">
    <source>
        <dbReference type="ARBA" id="ARBA00022679"/>
    </source>
</evidence>
<dbReference type="GO" id="GO:0015771">
    <property type="term" value="P:trehalose transport"/>
    <property type="evidence" value="ECO:0007669"/>
    <property type="project" value="TreeGrafter"/>
</dbReference>
<evidence type="ECO:0000256" key="12">
    <source>
        <dbReference type="SAM" id="Phobius"/>
    </source>
</evidence>
<dbReference type="Pfam" id="PF00367">
    <property type="entry name" value="PTS_EIIB"/>
    <property type="match status" value="1"/>
</dbReference>
<dbReference type="EMBL" id="PYLP01000003">
    <property type="protein sequence ID" value="PST41373.1"/>
    <property type="molecule type" value="Genomic_DNA"/>
</dbReference>
<sequence>MAKDYTLLAKTIVENVGGDENVISLVHCATRLRFEVIDRNKVNFDILKQTEGVITAMEAGGQIQVVIGNKVDQVYDAVLKCSHINSDIQNESKSEKKGVLNTLLETISGIFSPMLGVMCGAGMLKALLILCTTFKWLTPEMGTYRILYAAADSVFNFLPIILGYTAAKKFNCSPFVAMAIAMSLVYPDMTAAFSGGEKLTFLNIPVTLVSYTSSVMPIIISIYVMSKFEKLLKRILPEVCKLFLTPLLELMIMVPATFLVIGPIMDQFGKLLASGYTGLVGINPIIAGGVIGLLWPMAVIFGLHWGFFPIVMNNIATLGKDTLFVITGPNNMAQAGATLGVFLKTKDKKLKELSGSAAFSAVLAGITEPAIYGVTLPYKKPFIIGAIFSGIAGMIVAAAGTAIPTVLGTSLLSLPGYIGPGFVGFVIACAIAYFGSAICTYLFGFNDSMLNKNSEKEENTQLNDEITLKDETLSSIVEGEMLPLEDVKDPTFARKMMGDGVAFKPKSGRVVSPVDGKVIMVAKTGHAIGLKSNNGAEILIHIGMDTVNMNGKGFDVKVQQGQAVKKGDLLVEVDLQEIADAGYDDIIPVILTNTVAYDQIIPMEYGKKEEQENIIELKVKK</sequence>
<evidence type="ECO:0000256" key="3">
    <source>
        <dbReference type="ARBA" id="ARBA00022475"/>
    </source>
</evidence>
<dbReference type="PROSITE" id="PS01035">
    <property type="entry name" value="PTS_EIIB_TYPE_1_CYS"/>
    <property type="match status" value="1"/>
</dbReference>
<feature type="transmembrane region" description="Helical" evidence="12">
    <location>
        <begin position="208"/>
        <end position="226"/>
    </location>
</feature>
<dbReference type="InterPro" id="IPR050558">
    <property type="entry name" value="PTS_Sugar-Specific_Components"/>
</dbReference>
<dbReference type="PROSITE" id="PS51093">
    <property type="entry name" value="PTS_EIIA_TYPE_1"/>
    <property type="match status" value="1"/>
</dbReference>
<evidence type="ECO:0000256" key="6">
    <source>
        <dbReference type="ARBA" id="ARBA00022683"/>
    </source>
</evidence>
<feature type="transmembrane region" description="Helical" evidence="12">
    <location>
        <begin position="247"/>
        <end position="265"/>
    </location>
</feature>
<dbReference type="InterPro" id="IPR011297">
    <property type="entry name" value="PTS_IIABC_b_glu"/>
</dbReference>
<keyword evidence="8" id="KW-0418">Kinase</keyword>
<keyword evidence="3" id="KW-1003">Cell membrane</keyword>
<keyword evidence="9 12" id="KW-1133">Transmembrane helix</keyword>
<feature type="domain" description="PTS EIIB type-1" evidence="14">
    <location>
        <begin position="6"/>
        <end position="88"/>
    </location>
</feature>
<dbReference type="GO" id="GO:0005886">
    <property type="term" value="C:plasma membrane"/>
    <property type="evidence" value="ECO:0007669"/>
    <property type="project" value="UniProtKB-SubCell"/>
</dbReference>
<feature type="active site" description="Phosphocysteine intermediate; for EIIB activity" evidence="11">
    <location>
        <position position="28"/>
    </location>
</feature>
<feature type="domain" description="PTS EIIC type-1" evidence="15">
    <location>
        <begin position="105"/>
        <end position="459"/>
    </location>
</feature>
<feature type="transmembrane region" description="Helical" evidence="12">
    <location>
        <begin position="175"/>
        <end position="196"/>
    </location>
</feature>
<dbReference type="NCBIfam" id="TIGR00830">
    <property type="entry name" value="PTBA"/>
    <property type="match status" value="1"/>
</dbReference>
<dbReference type="InterPro" id="IPR003352">
    <property type="entry name" value="PTS_EIIC"/>
</dbReference>
<keyword evidence="7 12" id="KW-0812">Transmembrane</keyword>
<dbReference type="Gene3D" id="2.70.70.10">
    <property type="entry name" value="Glucose Permease (Domain IIA)"/>
    <property type="match status" value="1"/>
</dbReference>
<evidence type="ECO:0000256" key="2">
    <source>
        <dbReference type="ARBA" id="ARBA00022448"/>
    </source>
</evidence>
<dbReference type="InterPro" id="IPR013013">
    <property type="entry name" value="PTS_EIIC_1"/>
</dbReference>
<dbReference type="FunFam" id="3.30.1360.60:FF:000001">
    <property type="entry name" value="PTS system glucose-specific IIBC component PtsG"/>
    <property type="match status" value="1"/>
</dbReference>
<dbReference type="InterPro" id="IPR001996">
    <property type="entry name" value="PTS_IIB_1"/>
</dbReference>
<dbReference type="NCBIfam" id="TIGR01995">
    <property type="entry name" value="PTS-II-ABC-beta"/>
    <property type="match status" value="1"/>
</dbReference>
<feature type="transmembrane region" description="Helical" evidence="12">
    <location>
        <begin position="115"/>
        <end position="137"/>
    </location>
</feature>
<reference evidence="17" key="1">
    <citation type="submission" date="2018-03" db="EMBL/GenBank/DDBJ databases">
        <title>Lachnoclostridium SNUG30370 gen.nov., sp.nov., isolated from human faeces.</title>
        <authorList>
            <person name="Seo B."/>
            <person name="Jeon K."/>
            <person name="Ko G."/>
        </authorList>
    </citation>
    <scope>NUCLEOTIDE SEQUENCE [LARGE SCALE GENOMIC DNA]</scope>
    <source>
        <strain evidence="17">SNUG30370</strain>
    </source>
</reference>
<dbReference type="Pfam" id="PF00358">
    <property type="entry name" value="PTS_EIIA_1"/>
    <property type="match status" value="1"/>
</dbReference>
<gene>
    <name evidence="16" type="ORF">C7U55_04330</name>
</gene>
<proteinExistence type="predicted"/>
<dbReference type="AlphaFoldDB" id="A0A2T3G1J1"/>
<accession>A0A2T3G1J1</accession>
<dbReference type="GO" id="GO:0008982">
    <property type="term" value="F:protein-N(PI)-phosphohistidine-sugar phosphotransferase activity"/>
    <property type="evidence" value="ECO:0007669"/>
    <property type="project" value="InterPro"/>
</dbReference>
<keyword evidence="4" id="KW-0762">Sugar transport</keyword>
<feature type="transmembrane region" description="Helical" evidence="12">
    <location>
        <begin position="382"/>
        <end position="403"/>
    </location>
</feature>
<feature type="transmembrane region" description="Helical" evidence="12">
    <location>
        <begin position="285"/>
        <end position="311"/>
    </location>
</feature>
<dbReference type="GO" id="GO:0090589">
    <property type="term" value="F:protein-phosphocysteine-trehalose phosphotransferase system transporter activity"/>
    <property type="evidence" value="ECO:0007669"/>
    <property type="project" value="TreeGrafter"/>
</dbReference>
<dbReference type="PROSITE" id="PS51103">
    <property type="entry name" value="PTS_EIIC_TYPE_1"/>
    <property type="match status" value="1"/>
</dbReference>
<keyword evidence="5" id="KW-0808">Transferase</keyword>
<evidence type="ECO:0000313" key="16">
    <source>
        <dbReference type="EMBL" id="PST41373.1"/>
    </source>
</evidence>
<dbReference type="SUPFAM" id="SSF55604">
    <property type="entry name" value="Glucose permease domain IIB"/>
    <property type="match status" value="1"/>
</dbReference>